<keyword evidence="5" id="KW-1185">Reference proteome</keyword>
<dbReference type="SUPFAM" id="SSF53756">
    <property type="entry name" value="UDP-Glycosyltransferase/glycogen phosphorylase"/>
    <property type="match status" value="1"/>
</dbReference>
<dbReference type="RefSeq" id="WP_171737986.1">
    <property type="nucleotide sequence ID" value="NZ_CP053435.1"/>
</dbReference>
<accession>A0A6M5Y4X3</accession>
<proteinExistence type="predicted"/>
<dbReference type="EMBL" id="CP053435">
    <property type="protein sequence ID" value="QJW88153.1"/>
    <property type="molecule type" value="Genomic_DNA"/>
</dbReference>
<dbReference type="Gene3D" id="3.40.50.2000">
    <property type="entry name" value="Glycogen Phosphorylase B"/>
    <property type="match status" value="2"/>
</dbReference>
<feature type="domain" description="Glycosyltransferase subfamily 4-like N-terminal" evidence="3">
    <location>
        <begin position="17"/>
        <end position="177"/>
    </location>
</feature>
<dbReference type="Pfam" id="PF13439">
    <property type="entry name" value="Glyco_transf_4"/>
    <property type="match status" value="1"/>
</dbReference>
<dbReference type="InterPro" id="IPR001296">
    <property type="entry name" value="Glyco_trans_1"/>
</dbReference>
<feature type="domain" description="Glycosyl transferase family 1" evidence="2">
    <location>
        <begin position="197"/>
        <end position="346"/>
    </location>
</feature>
<dbReference type="PANTHER" id="PTHR46401">
    <property type="entry name" value="GLYCOSYLTRANSFERASE WBBK-RELATED"/>
    <property type="match status" value="1"/>
</dbReference>
<keyword evidence="1 4" id="KW-0808">Transferase</keyword>
<dbReference type="AlphaFoldDB" id="A0A6M5Y4X3"/>
<dbReference type="FunFam" id="3.40.50.2000:FF:000119">
    <property type="entry name" value="Glycosyl transferase group 1"/>
    <property type="match status" value="1"/>
</dbReference>
<protein>
    <submittedName>
        <fullName evidence="4">Glycosyltransferase family 4 protein</fullName>
    </submittedName>
</protein>
<gene>
    <name evidence="4" type="ORF">HNV11_01540</name>
</gene>
<dbReference type="InterPro" id="IPR028098">
    <property type="entry name" value="Glyco_trans_4-like_N"/>
</dbReference>
<evidence type="ECO:0000256" key="1">
    <source>
        <dbReference type="ARBA" id="ARBA00022679"/>
    </source>
</evidence>
<dbReference type="GO" id="GO:0016757">
    <property type="term" value="F:glycosyltransferase activity"/>
    <property type="evidence" value="ECO:0007669"/>
    <property type="project" value="InterPro"/>
</dbReference>
<evidence type="ECO:0000259" key="3">
    <source>
        <dbReference type="Pfam" id="PF13439"/>
    </source>
</evidence>
<dbReference type="Pfam" id="PF00534">
    <property type="entry name" value="Glycos_transf_1"/>
    <property type="match status" value="1"/>
</dbReference>
<evidence type="ECO:0000259" key="2">
    <source>
        <dbReference type="Pfam" id="PF00534"/>
    </source>
</evidence>
<evidence type="ECO:0000313" key="4">
    <source>
        <dbReference type="EMBL" id="QJW88153.1"/>
    </source>
</evidence>
<name>A0A6M5Y4X3_9BACT</name>
<dbReference type="KEGG" id="stae:HNV11_01540"/>
<dbReference type="Proteomes" id="UP000502756">
    <property type="component" value="Chromosome"/>
</dbReference>
<sequence>MKIGIEGQRLFRREKHGMDIYVLEVIKAIQQLDKTNEYVVFVKDDEDRNCLSETDNVKIVTVPGGNYALWEQVNLPRAAKQHGVDLLHCTSNTAPLFASTPTVVTIHDLIYMEKTAGDKTATMYQRVGNEYRRWIVPQVAKRCRRVLADSEYTRQDILKLFHLPETQVRVSYLGVSPKLAQSLKIERLPAIRQRYNLPERYFFYLGSQDPRKNMRTVLNAFGKFAQTTQGVDLVVSGKPPIFWNELLQQSGNEQLADRCRFIGFVEAEDLSGLYAQAEVYLYPSLSEGFGLPILEAMSCGVPVITSTTTSMPEVGGDVAVLVDPYKPDEITQAMMTLYNDPALRQQKVAQGLRRVEQFSWQRTAREVLATYQEVYASLS</sequence>
<reference evidence="4 5" key="1">
    <citation type="submission" date="2020-05" db="EMBL/GenBank/DDBJ databases">
        <title>Genome sequencing of Spirosoma sp. TS118.</title>
        <authorList>
            <person name="Lee J.-H."/>
            <person name="Jeong S."/>
            <person name="Zhao L."/>
            <person name="Jung J.-H."/>
            <person name="Kim M.-K."/>
            <person name="Lim S."/>
        </authorList>
    </citation>
    <scope>NUCLEOTIDE SEQUENCE [LARGE SCALE GENOMIC DNA]</scope>
    <source>
        <strain evidence="4 5">TS118</strain>
    </source>
</reference>
<dbReference type="GO" id="GO:0009103">
    <property type="term" value="P:lipopolysaccharide biosynthetic process"/>
    <property type="evidence" value="ECO:0007669"/>
    <property type="project" value="TreeGrafter"/>
</dbReference>
<dbReference type="CDD" id="cd03809">
    <property type="entry name" value="GT4_MtfB-like"/>
    <property type="match status" value="1"/>
</dbReference>
<evidence type="ECO:0000313" key="5">
    <source>
        <dbReference type="Proteomes" id="UP000502756"/>
    </source>
</evidence>
<organism evidence="4 5">
    <name type="scientific">Spirosoma taeanense</name>
    <dbReference type="NCBI Taxonomy" id="2735870"/>
    <lineage>
        <taxon>Bacteria</taxon>
        <taxon>Pseudomonadati</taxon>
        <taxon>Bacteroidota</taxon>
        <taxon>Cytophagia</taxon>
        <taxon>Cytophagales</taxon>
        <taxon>Cytophagaceae</taxon>
        <taxon>Spirosoma</taxon>
    </lineage>
</organism>
<dbReference type="PANTHER" id="PTHR46401:SF2">
    <property type="entry name" value="GLYCOSYLTRANSFERASE WBBK-RELATED"/>
    <property type="match status" value="1"/>
</dbReference>